<name>A1WUW8_HALHL</name>
<protein>
    <recommendedName>
        <fullName evidence="4">Pili assembly chaperone N-terminal domain-containing protein</fullName>
    </recommendedName>
</protein>
<dbReference type="KEGG" id="hha:Hhal_0698"/>
<dbReference type="InterPro" id="IPR013783">
    <property type="entry name" value="Ig-like_fold"/>
</dbReference>
<keyword evidence="3" id="KW-1185">Reference proteome</keyword>
<evidence type="ECO:0000313" key="3">
    <source>
        <dbReference type="Proteomes" id="UP000000647"/>
    </source>
</evidence>
<dbReference type="HOGENOM" id="CLU_079620_0_0_6"/>
<keyword evidence="1" id="KW-0732">Signal</keyword>
<reference evidence="3" key="1">
    <citation type="submission" date="2006-12" db="EMBL/GenBank/DDBJ databases">
        <title>Complete sequence of Halorhodospira halophila SL1.</title>
        <authorList>
            <consortium name="US DOE Joint Genome Institute"/>
            <person name="Copeland A."/>
            <person name="Lucas S."/>
            <person name="Lapidus A."/>
            <person name="Barry K."/>
            <person name="Detter J.C."/>
            <person name="Glavina del Rio T."/>
            <person name="Hammon N."/>
            <person name="Israni S."/>
            <person name="Dalin E."/>
            <person name="Tice H."/>
            <person name="Pitluck S."/>
            <person name="Saunders E."/>
            <person name="Brettin T."/>
            <person name="Bruce D."/>
            <person name="Han C."/>
            <person name="Tapia R."/>
            <person name="Schmutz J."/>
            <person name="Larimer F."/>
            <person name="Land M."/>
            <person name="Hauser L."/>
            <person name="Kyrpides N."/>
            <person name="Mikhailova N."/>
            <person name="Hoff W."/>
            <person name="Richardson P."/>
        </authorList>
    </citation>
    <scope>NUCLEOTIDE SEQUENCE [LARGE SCALE GENOMIC DNA]</scope>
    <source>
        <strain evidence="3">DSM 244 / SL1</strain>
    </source>
</reference>
<evidence type="ECO:0008006" key="4">
    <source>
        <dbReference type="Google" id="ProtNLM"/>
    </source>
</evidence>
<evidence type="ECO:0000256" key="1">
    <source>
        <dbReference type="SAM" id="SignalP"/>
    </source>
</evidence>
<dbReference type="STRING" id="349124.Hhal_0698"/>
<dbReference type="Gene3D" id="2.60.40.10">
    <property type="entry name" value="Immunoglobulins"/>
    <property type="match status" value="1"/>
</dbReference>
<reference evidence="2 3" key="2">
    <citation type="journal article" date="2013" name="Stand. Genomic Sci.">
        <title>Complete genome sequence of Halorhodospira halophila SL1.</title>
        <authorList>
            <person name="Challacombe J.F."/>
            <person name="Majid S."/>
            <person name="Deole R."/>
            <person name="Brettin T.S."/>
            <person name="Bruce D."/>
            <person name="Delano S.F."/>
            <person name="Detter J.C."/>
            <person name="Gleasner C.D."/>
            <person name="Han C.S."/>
            <person name="Misra M."/>
            <person name="Reitenga K.G."/>
            <person name="Mikhailova N."/>
            <person name="Woyke T."/>
            <person name="Pitluck S."/>
            <person name="Nolan M."/>
            <person name="Land M.L."/>
            <person name="Saunders E."/>
            <person name="Tapia R."/>
            <person name="Lapidus A."/>
            <person name="Ivanova N."/>
            <person name="Hoff W.D."/>
        </authorList>
    </citation>
    <scope>NUCLEOTIDE SEQUENCE [LARGE SCALE GENOMIC DNA]</scope>
    <source>
        <strain evidence="3">DSM 244 / SL1</strain>
    </source>
</reference>
<gene>
    <name evidence="2" type="ordered locus">Hhal_0698</name>
</gene>
<dbReference type="eggNOG" id="COG3121">
    <property type="taxonomic scope" value="Bacteria"/>
</dbReference>
<dbReference type="AlphaFoldDB" id="A1WUW8"/>
<dbReference type="EMBL" id="CP000544">
    <property type="protein sequence ID" value="ABM61480.1"/>
    <property type="molecule type" value="Genomic_DNA"/>
</dbReference>
<dbReference type="Proteomes" id="UP000000647">
    <property type="component" value="Chromosome"/>
</dbReference>
<proteinExistence type="predicted"/>
<feature type="chain" id="PRO_5002640867" description="Pili assembly chaperone N-terminal domain-containing protein" evidence="1">
    <location>
        <begin position="29"/>
        <end position="288"/>
    </location>
</feature>
<accession>A1WUW8</accession>
<feature type="signal peptide" evidence="1">
    <location>
        <begin position="1"/>
        <end position="28"/>
    </location>
</feature>
<organism evidence="2 3">
    <name type="scientific">Halorhodospira halophila (strain DSM 244 / SL1)</name>
    <name type="common">Ectothiorhodospira halophila (strain DSM 244 / SL1)</name>
    <dbReference type="NCBI Taxonomy" id="349124"/>
    <lineage>
        <taxon>Bacteria</taxon>
        <taxon>Pseudomonadati</taxon>
        <taxon>Pseudomonadota</taxon>
        <taxon>Gammaproteobacteria</taxon>
        <taxon>Chromatiales</taxon>
        <taxon>Ectothiorhodospiraceae</taxon>
        <taxon>Halorhodospira</taxon>
    </lineage>
</organism>
<dbReference type="InterPro" id="IPR008962">
    <property type="entry name" value="PapD-like_sf"/>
</dbReference>
<dbReference type="SUPFAM" id="SSF49354">
    <property type="entry name" value="PapD-like"/>
    <property type="match status" value="1"/>
</dbReference>
<sequence>MRRVVRCHWGAVGCVATTLVFAATQASAAIQIAPQRLFFDDQQRSAQVEVFNQSDEVQEYRVLVTDVEADAYGRSELIDPVEPEAGERGHHGADLLRHHPRQMTLQPGESQTVRIMSRVPDEIDPGEYRARFAVRTMPTADGQAFAEEELEDDEVAVDIQALFAMTIPVGILVGDPDGEPEIRGARFEPAEDADGEDSVEITVARNGERGVYGSLEVYRPGEDEPIHERSRAAVSTSMDERILPFSVENHDVAPGDELRVVYRAFEDDEEGFGESGGHVKAERTVTLE</sequence>
<evidence type="ECO:0000313" key="2">
    <source>
        <dbReference type="EMBL" id="ABM61480.1"/>
    </source>
</evidence>